<name>A0AAW1YB54_RUBAR</name>
<protein>
    <submittedName>
        <fullName evidence="1">Uncharacterized protein</fullName>
    </submittedName>
</protein>
<gene>
    <name evidence="1" type="ORF">M0R45_010706</name>
</gene>
<evidence type="ECO:0000313" key="2">
    <source>
        <dbReference type="Proteomes" id="UP001457282"/>
    </source>
</evidence>
<evidence type="ECO:0000313" key="1">
    <source>
        <dbReference type="EMBL" id="KAK9945178.1"/>
    </source>
</evidence>
<accession>A0AAW1YB54</accession>
<organism evidence="1 2">
    <name type="scientific">Rubus argutus</name>
    <name type="common">Southern blackberry</name>
    <dbReference type="NCBI Taxonomy" id="59490"/>
    <lineage>
        <taxon>Eukaryota</taxon>
        <taxon>Viridiplantae</taxon>
        <taxon>Streptophyta</taxon>
        <taxon>Embryophyta</taxon>
        <taxon>Tracheophyta</taxon>
        <taxon>Spermatophyta</taxon>
        <taxon>Magnoliopsida</taxon>
        <taxon>eudicotyledons</taxon>
        <taxon>Gunneridae</taxon>
        <taxon>Pentapetalae</taxon>
        <taxon>rosids</taxon>
        <taxon>fabids</taxon>
        <taxon>Rosales</taxon>
        <taxon>Rosaceae</taxon>
        <taxon>Rosoideae</taxon>
        <taxon>Rosoideae incertae sedis</taxon>
        <taxon>Rubus</taxon>
    </lineage>
</organism>
<reference evidence="1 2" key="1">
    <citation type="journal article" date="2023" name="G3 (Bethesda)">
        <title>A chromosome-length genome assembly and annotation of blackberry (Rubus argutus, cv. 'Hillquist').</title>
        <authorList>
            <person name="Bruna T."/>
            <person name="Aryal R."/>
            <person name="Dudchenko O."/>
            <person name="Sargent D.J."/>
            <person name="Mead D."/>
            <person name="Buti M."/>
            <person name="Cavallini A."/>
            <person name="Hytonen T."/>
            <person name="Andres J."/>
            <person name="Pham M."/>
            <person name="Weisz D."/>
            <person name="Mascagni F."/>
            <person name="Usai G."/>
            <person name="Natali L."/>
            <person name="Bassil N."/>
            <person name="Fernandez G.E."/>
            <person name="Lomsadze A."/>
            <person name="Armour M."/>
            <person name="Olukolu B."/>
            <person name="Poorten T."/>
            <person name="Britton C."/>
            <person name="Davik J."/>
            <person name="Ashrafi H."/>
            <person name="Aiden E.L."/>
            <person name="Borodovsky M."/>
            <person name="Worthington M."/>
        </authorList>
    </citation>
    <scope>NUCLEOTIDE SEQUENCE [LARGE SCALE GENOMIC DNA]</scope>
    <source>
        <strain evidence="1">PI 553951</strain>
    </source>
</reference>
<comment type="caution">
    <text evidence="1">The sequence shown here is derived from an EMBL/GenBank/DDBJ whole genome shotgun (WGS) entry which is preliminary data.</text>
</comment>
<dbReference type="AlphaFoldDB" id="A0AAW1YB54"/>
<proteinExistence type="predicted"/>
<dbReference type="Proteomes" id="UP001457282">
    <property type="component" value="Unassembled WGS sequence"/>
</dbReference>
<sequence length="108" mass="12261">MPRLTLLSDRQQGIVYGVLANFPTAFREFRMQHLTDSLKKEIDSTVLVNLQWEHSSEECPVDPVAAIPVAAAEYKRNRECRLRSYRQVGALVPVKPRYVPPPPPPPPL</sequence>
<keyword evidence="2" id="KW-1185">Reference proteome</keyword>
<dbReference type="EMBL" id="JBEDUW010000002">
    <property type="protein sequence ID" value="KAK9945178.1"/>
    <property type="molecule type" value="Genomic_DNA"/>
</dbReference>